<dbReference type="Pfam" id="PF03552">
    <property type="entry name" value="Cellulose_synt"/>
    <property type="match status" value="2"/>
</dbReference>
<evidence type="ECO:0000256" key="10">
    <source>
        <dbReference type="ARBA" id="ARBA00060766"/>
    </source>
</evidence>
<evidence type="ECO:0000256" key="11">
    <source>
        <dbReference type="PIRSR" id="PIRSR605150-2"/>
    </source>
</evidence>
<dbReference type="GO" id="GO:0016760">
    <property type="term" value="F:cellulose synthase (UDP-forming) activity"/>
    <property type="evidence" value="ECO:0007669"/>
    <property type="project" value="InterPro"/>
</dbReference>
<dbReference type="Proteomes" id="UP000306102">
    <property type="component" value="Unassembled WGS sequence"/>
</dbReference>
<comment type="subcellular location">
    <subcellularLocation>
        <location evidence="1">Golgi apparatus membrane</location>
        <topology evidence="1">Multi-pass membrane protein</topology>
    </subcellularLocation>
</comment>
<organism evidence="14 15">
    <name type="scientific">Camellia sinensis var. sinensis</name>
    <name type="common">China tea</name>
    <dbReference type="NCBI Taxonomy" id="542762"/>
    <lineage>
        <taxon>Eukaryota</taxon>
        <taxon>Viridiplantae</taxon>
        <taxon>Streptophyta</taxon>
        <taxon>Embryophyta</taxon>
        <taxon>Tracheophyta</taxon>
        <taxon>Spermatophyta</taxon>
        <taxon>Magnoliopsida</taxon>
        <taxon>eudicotyledons</taxon>
        <taxon>Gunneridae</taxon>
        <taxon>Pentapetalae</taxon>
        <taxon>asterids</taxon>
        <taxon>Ericales</taxon>
        <taxon>Theaceae</taxon>
        <taxon>Camellia</taxon>
    </lineage>
</organism>
<sequence>MGRDGRGEEGLPLFETKVGKKSRVAYRIFGFTVFIGICVIWVYRLTHIPAAEQGRWAWIGMFMAELWFGFYWIISLSLRLNVTYRYPFKHRLITRYGDKLPAIDIFVCTADPKIEPPTMVINTVLSAMSYNYPPEKLSIFLSDDGGSEFTFYALMEASQFSKHWIPFCKKFRVEPRSPAAYFSQNFNHQDSTLAQEEWLATKKLYEGMKFRIERATEMGSISKEVKDQHKGFAEWNSQVTKQNHQSIVQILIDGKNPNAVDDDGHQLPTLVYLAREKRPQWPHNFKAGSLNALIRVSSEISNAPIILNLDCDMYSNDSDTIKETLCFFMDEEHGHKTSYVQYPQSFNNITKNDIYSNAFNTVNMIEFAGMDGFNAAFYLGTGCFHRRESLCGLNYSENYRGDLNSVCDIRKDRTIYELEEGSKVLANCSYEADGTRVWVSGGRHHNRIENCMQGMEAGVLLSTEQKGLCGDCSNHIRSSSCSVQEVSSLWLLPFAYVYLARNACSIAESLACGDTLAAWWNLQRMWLIRRTTSFTFAFIDTIIRQLGLSETAFAITAKVVDEGVSKRYEQEMMEFGSSSVMFDIMATLAIVNLFGSVGGIVKIVWEMDESLIMQIVVCWLVVMVNVPVYQGMFLRSDKGGFPTSVVLKSVVVASLACLMMPVY</sequence>
<evidence type="ECO:0000313" key="15">
    <source>
        <dbReference type="Proteomes" id="UP000306102"/>
    </source>
</evidence>
<keyword evidence="5 13" id="KW-1133">Transmembrane helix</keyword>
<evidence type="ECO:0000256" key="9">
    <source>
        <dbReference type="ARBA" id="ARBA00037405"/>
    </source>
</evidence>
<proteinExistence type="inferred from homology"/>
<feature type="transmembrane region" description="Helical" evidence="13">
    <location>
        <begin position="56"/>
        <end position="82"/>
    </location>
</feature>
<feature type="transmembrane region" description="Helical" evidence="13">
    <location>
        <begin position="580"/>
        <end position="605"/>
    </location>
</feature>
<dbReference type="InterPro" id="IPR005150">
    <property type="entry name" value="Cellulose_synth"/>
</dbReference>
<dbReference type="FunFam" id="3.90.550.10:FF:000138">
    <property type="entry name" value="Cellulose synthase isolog"/>
    <property type="match status" value="1"/>
</dbReference>
<comment type="similarity">
    <text evidence="10">Belongs to the glycosyltransferase 2 family. Plant cellulose synthase-like E subfamily.</text>
</comment>
<evidence type="ECO:0000256" key="3">
    <source>
        <dbReference type="ARBA" id="ARBA00022679"/>
    </source>
</evidence>
<evidence type="ECO:0000256" key="13">
    <source>
        <dbReference type="SAM" id="Phobius"/>
    </source>
</evidence>
<evidence type="ECO:0000256" key="12">
    <source>
        <dbReference type="PIRSR" id="PIRSR605150-3"/>
    </source>
</evidence>
<feature type="binding site" evidence="11">
    <location>
        <position position="144"/>
    </location>
    <ligand>
        <name>UDP-alpha-D-glucose</name>
        <dbReference type="ChEBI" id="CHEBI:58885"/>
    </ligand>
</feature>
<evidence type="ECO:0000256" key="6">
    <source>
        <dbReference type="ARBA" id="ARBA00023034"/>
    </source>
</evidence>
<keyword evidence="2" id="KW-0328">Glycosyltransferase</keyword>
<keyword evidence="7 13" id="KW-0472">Membrane</keyword>
<dbReference type="FunFam" id="3.90.550.10:FF:000112">
    <property type="entry name" value="Cellulose synthase-like protein E1"/>
    <property type="match status" value="1"/>
</dbReference>
<comment type="caution">
    <text evidence="14">The sequence shown here is derived from an EMBL/GenBank/DDBJ whole genome shotgun (WGS) entry which is preliminary data.</text>
</comment>
<evidence type="ECO:0000256" key="4">
    <source>
        <dbReference type="ARBA" id="ARBA00022692"/>
    </source>
</evidence>
<protein>
    <recommendedName>
        <fullName evidence="16">Cellulose synthase-like protein E6</fullName>
    </recommendedName>
</protein>
<dbReference type="STRING" id="542762.A0A4S4E4N8"/>
<evidence type="ECO:0000256" key="7">
    <source>
        <dbReference type="ARBA" id="ARBA00023136"/>
    </source>
</evidence>
<evidence type="ECO:0000256" key="2">
    <source>
        <dbReference type="ARBA" id="ARBA00022676"/>
    </source>
</evidence>
<reference evidence="14 15" key="1">
    <citation type="journal article" date="2018" name="Proc. Natl. Acad. Sci. U.S.A.">
        <title>Draft genome sequence of Camellia sinensis var. sinensis provides insights into the evolution of the tea genome and tea quality.</title>
        <authorList>
            <person name="Wei C."/>
            <person name="Yang H."/>
            <person name="Wang S."/>
            <person name="Zhao J."/>
            <person name="Liu C."/>
            <person name="Gao L."/>
            <person name="Xia E."/>
            <person name="Lu Y."/>
            <person name="Tai Y."/>
            <person name="She G."/>
            <person name="Sun J."/>
            <person name="Cao H."/>
            <person name="Tong W."/>
            <person name="Gao Q."/>
            <person name="Li Y."/>
            <person name="Deng W."/>
            <person name="Jiang X."/>
            <person name="Wang W."/>
            <person name="Chen Q."/>
            <person name="Zhang S."/>
            <person name="Li H."/>
            <person name="Wu J."/>
            <person name="Wang P."/>
            <person name="Li P."/>
            <person name="Shi C."/>
            <person name="Zheng F."/>
            <person name="Jian J."/>
            <person name="Huang B."/>
            <person name="Shan D."/>
            <person name="Shi M."/>
            <person name="Fang C."/>
            <person name="Yue Y."/>
            <person name="Li F."/>
            <person name="Li D."/>
            <person name="Wei S."/>
            <person name="Han B."/>
            <person name="Jiang C."/>
            <person name="Yin Y."/>
            <person name="Xia T."/>
            <person name="Zhang Z."/>
            <person name="Bennetzen J.L."/>
            <person name="Zhao S."/>
            <person name="Wan X."/>
        </authorList>
    </citation>
    <scope>NUCLEOTIDE SEQUENCE [LARGE SCALE GENOMIC DNA]</scope>
    <source>
        <strain evidence="15">cv. Shuchazao</strain>
        <tissue evidence="14">Leaf</tissue>
    </source>
</reference>
<feature type="binding site" evidence="12">
    <location>
        <position position="286"/>
    </location>
    <ligand>
        <name>Mn(2+)</name>
        <dbReference type="ChEBI" id="CHEBI:29035"/>
    </ligand>
</feature>
<keyword evidence="15" id="KW-1185">Reference proteome</keyword>
<evidence type="ECO:0000256" key="1">
    <source>
        <dbReference type="ARBA" id="ARBA00004653"/>
    </source>
</evidence>
<dbReference type="AlphaFoldDB" id="A0A4S4E4N8"/>
<feature type="transmembrane region" description="Helical" evidence="13">
    <location>
        <begin position="611"/>
        <end position="629"/>
    </location>
</feature>
<dbReference type="EMBL" id="SDRB02007967">
    <property type="protein sequence ID" value="THG10265.1"/>
    <property type="molecule type" value="Genomic_DNA"/>
</dbReference>
<dbReference type="GO" id="GO:0071555">
    <property type="term" value="P:cell wall organization"/>
    <property type="evidence" value="ECO:0007669"/>
    <property type="project" value="UniProtKB-KW"/>
</dbReference>
<dbReference type="GO" id="GO:0030244">
    <property type="term" value="P:cellulose biosynthetic process"/>
    <property type="evidence" value="ECO:0007669"/>
    <property type="project" value="InterPro"/>
</dbReference>
<feature type="binding site" evidence="11">
    <location>
        <position position="115"/>
    </location>
    <ligand>
        <name>UDP-alpha-D-glucose</name>
        <dbReference type="ChEBI" id="CHEBI:58885"/>
    </ligand>
</feature>
<evidence type="ECO:0000313" key="14">
    <source>
        <dbReference type="EMBL" id="THG10265.1"/>
    </source>
</evidence>
<evidence type="ECO:0000256" key="5">
    <source>
        <dbReference type="ARBA" id="ARBA00022989"/>
    </source>
</evidence>
<evidence type="ECO:0008006" key="16">
    <source>
        <dbReference type="Google" id="ProtNLM"/>
    </source>
</evidence>
<gene>
    <name evidence="14" type="ORF">TEA_003667</name>
</gene>
<keyword evidence="4 13" id="KW-0812">Transmembrane</keyword>
<dbReference type="SUPFAM" id="SSF53448">
    <property type="entry name" value="Nucleotide-diphospho-sugar transferases"/>
    <property type="match status" value="1"/>
</dbReference>
<keyword evidence="3" id="KW-0808">Transferase</keyword>
<keyword evidence="8" id="KW-0961">Cell wall biogenesis/degradation</keyword>
<dbReference type="GO" id="GO:0000139">
    <property type="term" value="C:Golgi membrane"/>
    <property type="evidence" value="ECO:0007669"/>
    <property type="project" value="UniProtKB-SubCell"/>
</dbReference>
<accession>A0A4S4E4N8</accession>
<keyword evidence="6" id="KW-0333">Golgi apparatus</keyword>
<dbReference type="InterPro" id="IPR029044">
    <property type="entry name" value="Nucleotide-diphossugar_trans"/>
</dbReference>
<evidence type="ECO:0000256" key="8">
    <source>
        <dbReference type="ARBA" id="ARBA00023316"/>
    </source>
</evidence>
<comment type="function">
    <text evidence="9">Thought to be a Golgi-localized beta-glycan synthase that polymerize the backbones of noncellulosic polysaccharides (hemicelluloses) of plant cell wall.</text>
</comment>
<name>A0A4S4E4N8_CAMSN</name>
<dbReference type="Gene3D" id="3.90.550.10">
    <property type="entry name" value="Spore Coat Polysaccharide Biosynthesis Protein SpsA, Chain A"/>
    <property type="match status" value="2"/>
</dbReference>
<dbReference type="PANTHER" id="PTHR13301">
    <property type="entry name" value="X-BOX TRANSCRIPTION FACTOR-RELATED"/>
    <property type="match status" value="1"/>
</dbReference>
<feature type="transmembrane region" description="Helical" evidence="13">
    <location>
        <begin position="24"/>
        <end position="44"/>
    </location>
</feature>
<feature type="transmembrane region" description="Helical" evidence="13">
    <location>
        <begin position="641"/>
        <end position="662"/>
    </location>
</feature>
<feature type="binding site" evidence="12">
    <location>
        <position position="310"/>
    </location>
    <ligand>
        <name>Mn(2+)</name>
        <dbReference type="ChEBI" id="CHEBI:29035"/>
    </ligand>
</feature>